<organism evidence="1 2">
    <name type="scientific">Coprobacillus cateniformis</name>
    <dbReference type="NCBI Taxonomy" id="100884"/>
    <lineage>
        <taxon>Bacteria</taxon>
        <taxon>Bacillati</taxon>
        <taxon>Bacillota</taxon>
        <taxon>Erysipelotrichia</taxon>
        <taxon>Erysipelotrichales</taxon>
        <taxon>Coprobacillaceae</taxon>
        <taxon>Coprobacillus</taxon>
    </lineage>
</organism>
<dbReference type="RefSeq" id="WP_008790307.1">
    <property type="nucleotide sequence ID" value="NZ_AKCB01000004.1"/>
</dbReference>
<dbReference type="GeneID" id="78231509"/>
<dbReference type="EMBL" id="ADKX01000046">
    <property type="protein sequence ID" value="EFW03534.1"/>
    <property type="molecule type" value="Genomic_DNA"/>
</dbReference>
<comment type="caution">
    <text evidence="1">The sequence shown here is derived from an EMBL/GenBank/DDBJ whole genome shotgun (WGS) entry which is preliminary data.</text>
</comment>
<gene>
    <name evidence="1" type="ORF">HMPREF9488_03225</name>
</gene>
<reference evidence="1 2" key="1">
    <citation type="submission" date="2010-12" db="EMBL/GenBank/DDBJ databases">
        <title>The Genome Sequence of Coprobacillus sp. strain 29_1.</title>
        <authorList>
            <consortium name="The Broad Institute Genome Sequencing Platform"/>
            <person name="Earl A."/>
            <person name="Ward D."/>
            <person name="Feldgarden M."/>
            <person name="Gevers D."/>
            <person name="Daigneault M."/>
            <person name="Sibley C.D."/>
            <person name="White A."/>
            <person name="Strauss J."/>
            <person name="Allen-Vercoe E."/>
            <person name="Young S.K."/>
            <person name="Zeng Q."/>
            <person name="Gargeya S."/>
            <person name="Fitzgerald M."/>
            <person name="Haas B."/>
            <person name="Abouelleil A."/>
            <person name="Alvarado L."/>
            <person name="Arachchi H.M."/>
            <person name="Berlin A."/>
            <person name="Brown A."/>
            <person name="Chapman S.B."/>
            <person name="Chen Z."/>
            <person name="Dunbar C."/>
            <person name="Freedman E."/>
            <person name="Gearin G."/>
            <person name="Gellesch M."/>
            <person name="Goldberg J."/>
            <person name="Griggs A."/>
            <person name="Gujja S."/>
            <person name="Heilman E."/>
            <person name="Heiman D."/>
            <person name="Howarth C."/>
            <person name="Larson L."/>
            <person name="Lui A."/>
            <person name="MacDonald P.J.P."/>
            <person name="Mehta T."/>
            <person name="Montmayeur A."/>
            <person name="Murphy C."/>
            <person name="Neiman D."/>
            <person name="Pearson M."/>
            <person name="Priest M."/>
            <person name="Roberts A."/>
            <person name="Saif S."/>
            <person name="Shea T."/>
            <person name="Shenoy N."/>
            <person name="Sisk P."/>
            <person name="Stolte C."/>
            <person name="Sykes S."/>
            <person name="White J."/>
            <person name="Yandava C."/>
            <person name="Nusbaum C."/>
            <person name="Birren B."/>
        </authorList>
    </citation>
    <scope>NUCLEOTIDE SEQUENCE [LARGE SCALE GENOMIC DNA]</scope>
    <source>
        <strain evidence="1 2">29_1</strain>
    </source>
</reference>
<proteinExistence type="predicted"/>
<protein>
    <submittedName>
        <fullName evidence="1">Uncharacterized protein</fullName>
    </submittedName>
</protein>
<keyword evidence="2" id="KW-1185">Reference proteome</keyword>
<evidence type="ECO:0000313" key="1">
    <source>
        <dbReference type="EMBL" id="EFW03534.1"/>
    </source>
</evidence>
<name>E7GET3_9FIRM</name>
<sequence>MNNSFWDTVKGQQLADVLIVTLPKLVKEKSVKKTKQYIKQYKKDDMRPNYFVDVIQQEIDFGNNIIAMTYDNDDAYIYVVYEKEE</sequence>
<evidence type="ECO:0000313" key="2">
    <source>
        <dbReference type="Proteomes" id="UP000003157"/>
    </source>
</evidence>
<dbReference type="Proteomes" id="UP000003157">
    <property type="component" value="Unassembled WGS sequence"/>
</dbReference>
<dbReference type="AlphaFoldDB" id="E7GET3"/>
<dbReference type="STRING" id="100884.GCA_000269565_03766"/>
<dbReference type="HOGENOM" id="CLU_2507017_0_0_9"/>
<accession>E7GET3</accession>